<comment type="caution">
    <text evidence="1">The sequence shown here is derived from an EMBL/GenBank/DDBJ whole genome shotgun (WGS) entry which is preliminary data.</text>
</comment>
<keyword evidence="1" id="KW-0396">Initiation factor</keyword>
<reference evidence="1 2" key="1">
    <citation type="journal article" date="2018" name="Biotechnol. Adv.">
        <title>Improved genomic resources and new bioinformatic workflow for the carcinogenic parasite Clonorchis sinensis: Biotechnological implications.</title>
        <authorList>
            <person name="Wang D."/>
            <person name="Korhonen P.K."/>
            <person name="Gasser R.B."/>
            <person name="Young N.D."/>
        </authorList>
    </citation>
    <scope>NUCLEOTIDE SEQUENCE [LARGE SCALE GENOMIC DNA]</scope>
    <source>
        <strain evidence="1">Cs-k2</strain>
    </source>
</reference>
<proteinExistence type="predicted"/>
<dbReference type="InterPro" id="IPR001040">
    <property type="entry name" value="TIF_eIF_4E"/>
</dbReference>
<dbReference type="EMBL" id="NIRI02000056">
    <property type="protein sequence ID" value="KAG5444653.1"/>
    <property type="molecule type" value="Genomic_DNA"/>
</dbReference>
<evidence type="ECO:0000313" key="1">
    <source>
        <dbReference type="EMBL" id="KAG5444653.1"/>
    </source>
</evidence>
<dbReference type="GO" id="GO:0016281">
    <property type="term" value="C:eukaryotic translation initiation factor 4F complex"/>
    <property type="evidence" value="ECO:0007669"/>
    <property type="project" value="TreeGrafter"/>
</dbReference>
<sequence>MAAAVVKQCQEDSTEDTPYELHPLQDSWSYYVYLYKSNGLWDECLNKVSTFSTIEQFWGVMLHTIPPSTHAYGTDVYMFRSDIQPSWEDPKNESGGRWLLNLSPTSPVDTYWEELLILLIGCDWETDEQAEQICGAVFQPRARGHKMAVWLSNGEDKDSILQIGTRIKERLNFPDQIYFQTVTEQKSLGRGKDITSGTYVL</sequence>
<organism evidence="1 2">
    <name type="scientific">Clonorchis sinensis</name>
    <name type="common">Chinese liver fluke</name>
    <dbReference type="NCBI Taxonomy" id="79923"/>
    <lineage>
        <taxon>Eukaryota</taxon>
        <taxon>Metazoa</taxon>
        <taxon>Spiralia</taxon>
        <taxon>Lophotrochozoa</taxon>
        <taxon>Platyhelminthes</taxon>
        <taxon>Trematoda</taxon>
        <taxon>Digenea</taxon>
        <taxon>Opisthorchiida</taxon>
        <taxon>Opisthorchiata</taxon>
        <taxon>Opisthorchiidae</taxon>
        <taxon>Clonorchis</taxon>
    </lineage>
</organism>
<dbReference type="Gene3D" id="3.30.760.10">
    <property type="entry name" value="RNA Cap, Translation Initiation Factor Eif4e"/>
    <property type="match status" value="1"/>
</dbReference>
<dbReference type="STRING" id="79923.G7YDY1"/>
<dbReference type="GO" id="GO:0000340">
    <property type="term" value="F:RNA 7-methylguanosine cap binding"/>
    <property type="evidence" value="ECO:0007669"/>
    <property type="project" value="TreeGrafter"/>
</dbReference>
<reference evidence="1 2" key="2">
    <citation type="journal article" date="2021" name="Genomics">
        <title>High-quality reference genome for Clonorchis sinensis.</title>
        <authorList>
            <person name="Young N.D."/>
            <person name="Stroehlein A.J."/>
            <person name="Kinkar L."/>
            <person name="Wang T."/>
            <person name="Sohn W.M."/>
            <person name="Chang B.C.H."/>
            <person name="Kaur P."/>
            <person name="Weisz D."/>
            <person name="Dudchenko O."/>
            <person name="Aiden E.L."/>
            <person name="Korhonen P.K."/>
            <person name="Gasser R.B."/>
        </authorList>
    </citation>
    <scope>NUCLEOTIDE SEQUENCE [LARGE SCALE GENOMIC DNA]</scope>
    <source>
        <strain evidence="1">Cs-k2</strain>
    </source>
</reference>
<dbReference type="GO" id="GO:0006417">
    <property type="term" value="P:regulation of translation"/>
    <property type="evidence" value="ECO:0007669"/>
    <property type="project" value="UniProtKB-KW"/>
</dbReference>
<name>A0A8T1M653_CLOSI</name>
<dbReference type="GO" id="GO:0003743">
    <property type="term" value="F:translation initiation factor activity"/>
    <property type="evidence" value="ECO:0007669"/>
    <property type="project" value="UniProtKB-KW"/>
</dbReference>
<gene>
    <name evidence="1" type="ORF">CSKR_100760</name>
</gene>
<dbReference type="SUPFAM" id="SSF55418">
    <property type="entry name" value="eIF4e-like"/>
    <property type="match status" value="1"/>
</dbReference>
<dbReference type="Pfam" id="PF01652">
    <property type="entry name" value="IF4E"/>
    <property type="match status" value="1"/>
</dbReference>
<accession>A0A8T1M653</accession>
<evidence type="ECO:0000313" key="2">
    <source>
        <dbReference type="Proteomes" id="UP000286415"/>
    </source>
</evidence>
<keyword evidence="2" id="KW-1185">Reference proteome</keyword>
<dbReference type="OrthoDB" id="590761at2759"/>
<dbReference type="PANTHER" id="PTHR11960">
    <property type="entry name" value="EUKARYOTIC TRANSLATION INITIATION FACTOR 4E RELATED"/>
    <property type="match status" value="1"/>
</dbReference>
<dbReference type="PANTHER" id="PTHR11960:SF8">
    <property type="entry name" value="EUKARYOTIC TRANSLATION INITIATION FACTOR 4E1-RELATED"/>
    <property type="match status" value="1"/>
</dbReference>
<dbReference type="Proteomes" id="UP000286415">
    <property type="component" value="Unassembled WGS sequence"/>
</dbReference>
<protein>
    <submittedName>
        <fullName evidence="1">Eukaryotic translation initiation factor 4E</fullName>
    </submittedName>
</protein>
<keyword evidence="1" id="KW-0648">Protein biosynthesis</keyword>
<dbReference type="InterPro" id="IPR023398">
    <property type="entry name" value="TIF_eIF4e-like"/>
</dbReference>